<organism evidence="3 4">
    <name type="scientific">Psychrobacillus psychrotolerans</name>
    <dbReference type="NCBI Taxonomy" id="126156"/>
    <lineage>
        <taxon>Bacteria</taxon>
        <taxon>Bacillati</taxon>
        <taxon>Bacillota</taxon>
        <taxon>Bacilli</taxon>
        <taxon>Bacillales</taxon>
        <taxon>Bacillaceae</taxon>
        <taxon>Psychrobacillus</taxon>
    </lineage>
</organism>
<evidence type="ECO:0000313" key="4">
    <source>
        <dbReference type="Proteomes" id="UP000198734"/>
    </source>
</evidence>
<feature type="domain" description="Sporulation protein YpeB N-terminal" evidence="2">
    <location>
        <begin position="26"/>
        <end position="122"/>
    </location>
</feature>
<evidence type="ECO:0000313" key="3">
    <source>
        <dbReference type="EMBL" id="SFQ12253.1"/>
    </source>
</evidence>
<dbReference type="InterPro" id="IPR014239">
    <property type="entry name" value="YpeB_PepSY1-2"/>
</dbReference>
<dbReference type="EMBL" id="FOXU01000001">
    <property type="protein sequence ID" value="SFQ12253.1"/>
    <property type="molecule type" value="Genomic_DNA"/>
</dbReference>
<dbReference type="RefSeq" id="WP_093534779.1">
    <property type="nucleotide sequence ID" value="NZ_FOXU01000001.1"/>
</dbReference>
<feature type="domain" description="Sporulation protein YpeB PepSY1 and PepSY2" evidence="1">
    <location>
        <begin position="169"/>
        <end position="356"/>
    </location>
</feature>
<sequence>MKKTIWVIVSSVAVVFLVYHFSVQSQNNRLENALAVQYSNQLTSASEKLTKLTESVDQTMLFTDKEALEQPLDDVWRISSDIRTSISALPINNETSAIWMNYLNRLGNGAAQVKDGKVPIEEWQKNMAGARENLQELSNQWAFTNKDGGSKDYIVKAFVQNKLDQNGEKSWKSLGNSVKAYTESDFPMTASEADQQKKKDLQHIKDADITSAEAKEKFFKLFPEFKDAKIHITESSQDAPYPFYHIQFHEGIRIGYADLTKKGGHLLSFLMERPFEKTTITVQQMKDKSAEYMKNFGFTDTEMVEYRENSIAWHLSFARKAQDNDALIYADGIQLKIAKDNGELLGLNAMEYIQKEKIDKQKIVPIDKAELFSSNFSVEEERLAYVENKQLQQRLAYQLIAVNESIGTYKIYIDTENHEILHAEKLP</sequence>
<keyword evidence="4" id="KW-1185">Reference proteome</keyword>
<proteinExistence type="predicted"/>
<evidence type="ECO:0000259" key="1">
    <source>
        <dbReference type="Pfam" id="PF14620"/>
    </source>
</evidence>
<evidence type="ECO:0000259" key="2">
    <source>
        <dbReference type="Pfam" id="PF20769"/>
    </source>
</evidence>
<dbReference type="AlphaFoldDB" id="A0A1I5VXW7"/>
<dbReference type="Pfam" id="PF14620">
    <property type="entry name" value="YPEB_PepSY1-2"/>
    <property type="match status" value="1"/>
</dbReference>
<dbReference type="GO" id="GO:0009847">
    <property type="term" value="P:spore germination"/>
    <property type="evidence" value="ECO:0007669"/>
    <property type="project" value="InterPro"/>
</dbReference>
<dbReference type="OrthoDB" id="2372097at2"/>
<dbReference type="Proteomes" id="UP000198734">
    <property type="component" value="Unassembled WGS sequence"/>
</dbReference>
<name>A0A1I5VXW7_9BACI</name>
<accession>A0A1I5VXW7</accession>
<reference evidence="4" key="1">
    <citation type="submission" date="2016-10" db="EMBL/GenBank/DDBJ databases">
        <authorList>
            <person name="Varghese N."/>
            <person name="Submissions S."/>
        </authorList>
    </citation>
    <scope>NUCLEOTIDE SEQUENCE [LARGE SCALE GENOMIC DNA]</scope>
    <source>
        <strain evidence="4">DSM 11706</strain>
    </source>
</reference>
<dbReference type="STRING" id="126156.SAMN05421670_1014"/>
<dbReference type="Pfam" id="PF20769">
    <property type="entry name" value="YPEB_N"/>
    <property type="match status" value="1"/>
</dbReference>
<dbReference type="InterPro" id="IPR048402">
    <property type="entry name" value="YpeB_N"/>
</dbReference>
<gene>
    <name evidence="3" type="ORF">SAMN05421670_1014</name>
</gene>
<protein>
    <submittedName>
        <fullName evidence="3">Spore germination protein</fullName>
    </submittedName>
</protein>